<feature type="binding site" evidence="11">
    <location>
        <position position="291"/>
    </location>
    <ligand>
        <name>substrate</name>
    </ligand>
</feature>
<evidence type="ECO:0000256" key="6">
    <source>
        <dbReference type="ARBA" id="ARBA00023066"/>
    </source>
</evidence>
<gene>
    <name evidence="13" type="ORF">dsat_0288</name>
</gene>
<evidence type="ECO:0000313" key="13">
    <source>
        <dbReference type="EMBL" id="EPR32847.1"/>
    </source>
</evidence>
<keyword evidence="14" id="KW-1185">Reference proteome</keyword>
<dbReference type="RefSeq" id="WP_020886982.1">
    <property type="nucleotide sequence ID" value="NZ_ATHI01000026.1"/>
</dbReference>
<evidence type="ECO:0000256" key="1">
    <source>
        <dbReference type="ARBA" id="ARBA00001933"/>
    </source>
</evidence>
<keyword evidence="5" id="KW-0663">Pyridoxal phosphate</keyword>
<comment type="similarity">
    <text evidence="8">Belongs to the Orn/Lys/Arg decarboxylase class-II family. NspC subfamily.</text>
</comment>
<comment type="cofactor">
    <cofactor evidence="1">
        <name>pyridoxal 5'-phosphate</name>
        <dbReference type="ChEBI" id="CHEBI:597326"/>
    </cofactor>
</comment>
<accession>S7T6X8</accession>
<feature type="domain" description="Orn/DAP/Arg decarboxylase 2 C-terminal" evidence="12">
    <location>
        <begin position="21"/>
        <end position="347"/>
    </location>
</feature>
<dbReference type="PIRSF" id="PIRSF038941">
    <property type="entry name" value="NspC"/>
    <property type="match status" value="1"/>
</dbReference>
<dbReference type="PATRIC" id="fig|1121439.3.peg.1637"/>
<evidence type="ECO:0000256" key="7">
    <source>
        <dbReference type="ARBA" id="ARBA00023239"/>
    </source>
</evidence>
<evidence type="ECO:0000259" key="12">
    <source>
        <dbReference type="Pfam" id="PF00278"/>
    </source>
</evidence>
<dbReference type="GO" id="GO:0008836">
    <property type="term" value="F:diaminopimelate decarboxylase activity"/>
    <property type="evidence" value="ECO:0007669"/>
    <property type="project" value="TreeGrafter"/>
</dbReference>
<dbReference type="EMBL" id="ATHI01000026">
    <property type="protein sequence ID" value="EPR32847.1"/>
    <property type="molecule type" value="Genomic_DNA"/>
</dbReference>
<dbReference type="Gene3D" id="2.40.37.10">
    <property type="entry name" value="Lyase, Ornithine Decarboxylase, Chain A, domain 1"/>
    <property type="match status" value="1"/>
</dbReference>
<keyword evidence="7" id="KW-0456">Lyase</keyword>
<dbReference type="PANTHER" id="PTHR43727:SF1">
    <property type="entry name" value="CARBOXYNORSPERMIDINE_CARBOXYSPERMIDINE DECARBOXYLASE"/>
    <property type="match status" value="1"/>
</dbReference>
<dbReference type="InterPro" id="IPR009006">
    <property type="entry name" value="Ala_racemase/Decarboxylase_C"/>
</dbReference>
<protein>
    <recommendedName>
        <fullName evidence="3">Carboxynorspermidine/carboxyspermidine decarboxylase</fullName>
        <ecNumber evidence="2">4.1.1.96</ecNumber>
    </recommendedName>
</protein>
<dbReference type="STRING" id="1121439.dsat_0288"/>
<dbReference type="Pfam" id="PF00278">
    <property type="entry name" value="Orn_DAP_Arg_deC"/>
    <property type="match status" value="1"/>
</dbReference>
<evidence type="ECO:0000313" key="14">
    <source>
        <dbReference type="Proteomes" id="UP000014975"/>
    </source>
</evidence>
<dbReference type="GO" id="GO:0009089">
    <property type="term" value="P:lysine biosynthetic process via diaminopimelate"/>
    <property type="evidence" value="ECO:0007669"/>
    <property type="project" value="TreeGrafter"/>
</dbReference>
<name>S7T6X8_9BACT</name>
<organism evidence="13 14">
    <name type="scientific">Alkalidesulfovibrio alkalitolerans DSM 16529</name>
    <dbReference type="NCBI Taxonomy" id="1121439"/>
    <lineage>
        <taxon>Bacteria</taxon>
        <taxon>Pseudomonadati</taxon>
        <taxon>Thermodesulfobacteriota</taxon>
        <taxon>Desulfovibrionia</taxon>
        <taxon>Desulfovibrionales</taxon>
        <taxon>Desulfovibrionaceae</taxon>
        <taxon>Alkalidesulfovibrio</taxon>
    </lineage>
</organism>
<evidence type="ECO:0000256" key="11">
    <source>
        <dbReference type="PIRSR" id="PIRSR038941-1"/>
    </source>
</evidence>
<dbReference type="InterPro" id="IPR022643">
    <property type="entry name" value="De-COase2_C"/>
</dbReference>
<dbReference type="AlphaFoldDB" id="S7T6X8"/>
<dbReference type="PANTHER" id="PTHR43727">
    <property type="entry name" value="DIAMINOPIMELATE DECARBOXYLASE"/>
    <property type="match status" value="1"/>
</dbReference>
<feature type="binding site" evidence="11">
    <location>
        <position position="255"/>
    </location>
    <ligand>
        <name>substrate</name>
    </ligand>
</feature>
<evidence type="ECO:0000256" key="4">
    <source>
        <dbReference type="ARBA" id="ARBA00022793"/>
    </source>
</evidence>
<dbReference type="InterPro" id="IPR005730">
    <property type="entry name" value="Nsp_de-COase"/>
</dbReference>
<comment type="catalytic activity">
    <reaction evidence="10">
        <text>carboxynorspermidine + H(+) = norspermidine + CO2</text>
        <dbReference type="Rhea" id="RHEA:34099"/>
        <dbReference type="ChEBI" id="CHEBI:15378"/>
        <dbReference type="ChEBI" id="CHEBI:16526"/>
        <dbReference type="ChEBI" id="CHEBI:57920"/>
        <dbReference type="ChEBI" id="CHEBI:65070"/>
        <dbReference type="EC" id="4.1.1.96"/>
    </reaction>
</comment>
<dbReference type="SUPFAM" id="SSF51419">
    <property type="entry name" value="PLP-binding barrel"/>
    <property type="match status" value="1"/>
</dbReference>
<proteinExistence type="inferred from homology"/>
<evidence type="ECO:0000256" key="9">
    <source>
        <dbReference type="ARBA" id="ARBA00047351"/>
    </source>
</evidence>
<comment type="catalytic activity">
    <reaction evidence="9">
        <text>carboxyspermidine + H(+) = spermidine + CO2</text>
        <dbReference type="Rhea" id="RHEA:34095"/>
        <dbReference type="ChEBI" id="CHEBI:15378"/>
        <dbReference type="ChEBI" id="CHEBI:16526"/>
        <dbReference type="ChEBI" id="CHEBI:57834"/>
        <dbReference type="ChEBI" id="CHEBI:65072"/>
        <dbReference type="EC" id="4.1.1.96"/>
    </reaction>
</comment>
<evidence type="ECO:0000256" key="2">
    <source>
        <dbReference type="ARBA" id="ARBA00012259"/>
    </source>
</evidence>
<comment type="caution">
    <text evidence="13">The sequence shown here is derived from an EMBL/GenBank/DDBJ whole genome shotgun (WGS) entry which is preliminary data.</text>
</comment>
<evidence type="ECO:0000256" key="10">
    <source>
        <dbReference type="ARBA" id="ARBA00047389"/>
    </source>
</evidence>
<dbReference type="NCBIfam" id="TIGR01047">
    <property type="entry name" value="nspC"/>
    <property type="match status" value="1"/>
</dbReference>
<evidence type="ECO:0000256" key="5">
    <source>
        <dbReference type="ARBA" id="ARBA00022898"/>
    </source>
</evidence>
<keyword evidence="6" id="KW-0745">Spermidine biosynthesis</keyword>
<reference evidence="13 14" key="1">
    <citation type="journal article" date="2013" name="Genome Announc.">
        <title>Draft genome sequences for three mercury-methylating, sulfate-reducing bacteria.</title>
        <authorList>
            <person name="Brown S.D."/>
            <person name="Hurt R.A.Jr."/>
            <person name="Gilmour C.C."/>
            <person name="Elias D.A."/>
        </authorList>
    </citation>
    <scope>NUCLEOTIDE SEQUENCE [LARGE SCALE GENOMIC DNA]</scope>
    <source>
        <strain evidence="13 14">DSM 16529</strain>
    </source>
</reference>
<dbReference type="eggNOG" id="COG0019">
    <property type="taxonomic scope" value="Bacteria"/>
</dbReference>
<dbReference type="CDD" id="cd06829">
    <property type="entry name" value="PLPDE_III_CANSDC"/>
    <property type="match status" value="1"/>
</dbReference>
<dbReference type="EC" id="4.1.1.96" evidence="2"/>
<dbReference type="SUPFAM" id="SSF50621">
    <property type="entry name" value="Alanine racemase C-terminal domain-like"/>
    <property type="match status" value="1"/>
</dbReference>
<dbReference type="GO" id="GO:0008295">
    <property type="term" value="P:spermidine biosynthetic process"/>
    <property type="evidence" value="ECO:0007669"/>
    <property type="project" value="UniProtKB-KW"/>
</dbReference>
<dbReference type="InterPro" id="IPR029066">
    <property type="entry name" value="PLP-binding_barrel"/>
</dbReference>
<sequence>MTRPALREGLRFDPGRVPTPCYVVDAALLRRNAEILNAVRGRTGCRILLALKGFAMWSAFDHLRFALDGTCASSPHEARLGREEFGGEVHAFAAGMNEAHVREFAALADHIVFNSFRQFEKFRDIAREAAHEKGREVHFALRVNPEHSEGHTPIYDPCGPCSRLGIHRAEFAGKSLAGVTGLHFHTLCQHNADALKRTLEAFEARFGDLIGGLAYVNFGGGHHITRPDYDVELLCRLIEDFKARHGVQVYLEPGEAVALNAGFLVAEVMDVVTRGMPLAILDTAVPCHMPDVIEMPYRPEIIGAGAPGEKAHTYRLGGLSCLAGDVAGDYSFDEPLSPGDRLVFCDMAIYSMVKTNTFNGVNLPAICLLEPGEETPRVVKTFGYEDFKGRLS</sequence>
<keyword evidence="4" id="KW-0210">Decarboxylase</keyword>
<dbReference type="GO" id="GO:0045312">
    <property type="term" value="P:nor-spermidine biosynthetic process"/>
    <property type="evidence" value="ECO:0007669"/>
    <property type="project" value="InterPro"/>
</dbReference>
<dbReference type="Proteomes" id="UP000014975">
    <property type="component" value="Unassembled WGS sequence"/>
</dbReference>
<evidence type="ECO:0000256" key="3">
    <source>
        <dbReference type="ARBA" id="ARBA00013633"/>
    </source>
</evidence>
<evidence type="ECO:0000256" key="8">
    <source>
        <dbReference type="ARBA" id="ARBA00025802"/>
    </source>
</evidence>
<dbReference type="Gene3D" id="3.20.20.10">
    <property type="entry name" value="Alanine racemase"/>
    <property type="match status" value="1"/>
</dbReference>